<dbReference type="PANTHER" id="PTHR36697">
    <property type="entry name" value="S-ADENOSYLMETHIONINE SYNTHASE"/>
    <property type="match status" value="1"/>
</dbReference>
<accession>A0A3M2LYT9</accession>
<dbReference type="Pfam" id="PF01941">
    <property type="entry name" value="AdoMet_Synthase"/>
    <property type="match status" value="1"/>
</dbReference>
<evidence type="ECO:0000313" key="3">
    <source>
        <dbReference type="EMBL" id="RMI42100.1"/>
    </source>
</evidence>
<proteinExistence type="inferred from homology"/>
<dbReference type="Gene3D" id="3.30.300.280">
    <property type="entry name" value="S-adenosylmethionine synthetase, C-terminal domain"/>
    <property type="match status" value="1"/>
</dbReference>
<feature type="region of interest" description="Disordered" evidence="2">
    <location>
        <begin position="1"/>
        <end position="22"/>
    </location>
</feature>
<gene>
    <name evidence="3" type="ORF">EBO15_20845</name>
</gene>
<organism evidence="3 4">
    <name type="scientific">Actinomadura harenae</name>
    <dbReference type="NCBI Taxonomy" id="2483351"/>
    <lineage>
        <taxon>Bacteria</taxon>
        <taxon>Bacillati</taxon>
        <taxon>Actinomycetota</taxon>
        <taxon>Actinomycetes</taxon>
        <taxon>Streptosporangiales</taxon>
        <taxon>Thermomonosporaceae</taxon>
        <taxon>Actinomadura</taxon>
    </lineage>
</organism>
<dbReference type="AlphaFoldDB" id="A0A3M2LYT9"/>
<dbReference type="InterPro" id="IPR027790">
    <property type="entry name" value="AdoMet_synthase_2_family"/>
</dbReference>
<dbReference type="PANTHER" id="PTHR36697:SF1">
    <property type="entry name" value="S-ADENOSYLMETHIONINE SYNTHASE"/>
    <property type="match status" value="1"/>
</dbReference>
<evidence type="ECO:0000256" key="1">
    <source>
        <dbReference type="ARBA" id="ARBA00006892"/>
    </source>
</evidence>
<evidence type="ECO:0008006" key="5">
    <source>
        <dbReference type="Google" id="ProtNLM"/>
    </source>
</evidence>
<evidence type="ECO:0000256" key="2">
    <source>
        <dbReference type="SAM" id="MobiDB-lite"/>
    </source>
</evidence>
<name>A0A3M2LYT9_9ACTN</name>
<protein>
    <recommendedName>
        <fullName evidence="5">Methionine adenosyltransferase</fullName>
    </recommendedName>
</protein>
<dbReference type="InterPro" id="IPR042544">
    <property type="entry name" value="AdoMet_synthase_3"/>
</dbReference>
<sequence length="418" mass="44206">MKILSRAGVEHPDTAPWDAAERKGIGHPDTLADLCADAFSAAYARRGLAAFGHIPNHWVDKVTLAGAASRVRLGGYEVIEPVQCHLFGKVTSSVGDDPIDVAGLFEWSVTDVLTRALGGSEIVPHLRFHITNTSGSAADHAPTFYEPRCASDLAQVLAEDSVCNDTVICTGTSAMGAAGRIAVELERFLTGPELTAVVPGAGTDVKVMVTRVGDHLDVTAAVPMHPWAVRDWKVYADLIAVVGNLSRVQLKRLVDQYRPGGSFTLNLNTKDRPGRGYLAPFGSSLGKGDIGAVGRGNRHSGVIEPLRPSSCEAPAGKNPVHHAGKIYTVLARRAAEQIAAEVGAYATVVICARNGHPVTHPAYVLVEIAGPLPGGLLDRAEKVAEQVMATAPLLAQEFAHADPMESFQHQDDVAGGQR</sequence>
<dbReference type="Gene3D" id="3.30.300.10">
    <property type="match status" value="1"/>
</dbReference>
<dbReference type="InterPro" id="IPR042543">
    <property type="entry name" value="AdoMet_synthase_2"/>
</dbReference>
<dbReference type="Gene3D" id="3.30.300.340">
    <property type="entry name" value="S-adenosylmethionine synthetase, N-terminal domain"/>
    <property type="match status" value="1"/>
</dbReference>
<comment type="caution">
    <text evidence="3">The sequence shown here is derived from an EMBL/GenBank/DDBJ whole genome shotgun (WGS) entry which is preliminary data.</text>
</comment>
<reference evidence="3 4" key="1">
    <citation type="submission" date="2018-10" db="EMBL/GenBank/DDBJ databases">
        <title>Isolation from soil.</title>
        <authorList>
            <person name="Hu J."/>
        </authorList>
    </citation>
    <scope>NUCLEOTIDE SEQUENCE [LARGE SCALE GENOMIC DNA]</scope>
    <source>
        <strain evidence="3 4">NEAU-Ht49</strain>
    </source>
</reference>
<dbReference type="RefSeq" id="WP_122196094.1">
    <property type="nucleotide sequence ID" value="NZ_JBHSKC010000031.1"/>
</dbReference>
<dbReference type="EMBL" id="RFFG01000036">
    <property type="protein sequence ID" value="RMI42100.1"/>
    <property type="molecule type" value="Genomic_DNA"/>
</dbReference>
<keyword evidence="4" id="KW-1185">Reference proteome</keyword>
<dbReference type="OrthoDB" id="9770738at2"/>
<feature type="compositionally biased region" description="Basic and acidic residues" evidence="2">
    <location>
        <begin position="8"/>
        <end position="22"/>
    </location>
</feature>
<evidence type="ECO:0000313" key="4">
    <source>
        <dbReference type="Proteomes" id="UP000282674"/>
    </source>
</evidence>
<comment type="similarity">
    <text evidence="1">Belongs to the AdoMet synthetase 2 family.</text>
</comment>
<dbReference type="Proteomes" id="UP000282674">
    <property type="component" value="Unassembled WGS sequence"/>
</dbReference>